<keyword evidence="2" id="KW-0614">Plasmid</keyword>
<reference evidence="2" key="1">
    <citation type="submission" date="2022-05" db="EMBL/GenBank/DDBJ databases">
        <title>Genomic analysis of Brachybacterium sp. CBA3104.</title>
        <authorList>
            <person name="Roh S.W."/>
            <person name="Kim Y.B."/>
            <person name="Kim Y."/>
        </authorList>
    </citation>
    <scope>NUCLEOTIDE SEQUENCE</scope>
    <source>
        <strain evidence="2">CBA3104</strain>
        <plasmid evidence="2">pCBA3104-01</plasmid>
    </source>
</reference>
<name>A0ABY4ND01_9MICO</name>
<keyword evidence="3" id="KW-1185">Reference proteome</keyword>
<protein>
    <submittedName>
        <fullName evidence="2">Uncharacterized protein</fullName>
    </submittedName>
</protein>
<evidence type="ECO:0000313" key="3">
    <source>
        <dbReference type="Proteomes" id="UP001055868"/>
    </source>
</evidence>
<dbReference type="Proteomes" id="UP001055868">
    <property type="component" value="Plasmid pCBA3104-01"/>
</dbReference>
<sequence>MHPTIDLHVARNRHLRARQRPERPWGAALWSEGAVIADPAAPGFLTWRPLLGAGLVIRGHSLIGLLFGLMAGGPISWLLEDLTSWDHPAAIAYLGGSLLGLLVSDCLLAPALRRRHRRMTGLPRSAPLVTVVSFAECSRRVRDLIDDLEILTDEVWLPEKITDEHYRHLVVQILEAAALDRFPAGVWLQIAAQKELDAALSRPADHRHFVPTPASSEEA</sequence>
<keyword evidence="1" id="KW-0812">Transmembrane</keyword>
<dbReference type="EMBL" id="CP097219">
    <property type="protein sequence ID" value="UQN31781.1"/>
    <property type="molecule type" value="Genomic_DNA"/>
</dbReference>
<feature type="transmembrane region" description="Helical" evidence="1">
    <location>
        <begin position="55"/>
        <end position="79"/>
    </location>
</feature>
<organism evidence="2 3">
    <name type="scientific">Brachybacterium kimchii</name>
    <dbReference type="NCBI Taxonomy" id="2942909"/>
    <lineage>
        <taxon>Bacteria</taxon>
        <taxon>Bacillati</taxon>
        <taxon>Actinomycetota</taxon>
        <taxon>Actinomycetes</taxon>
        <taxon>Micrococcales</taxon>
        <taxon>Dermabacteraceae</taxon>
        <taxon>Brachybacterium</taxon>
    </lineage>
</organism>
<keyword evidence="1" id="KW-1133">Transmembrane helix</keyword>
<feature type="transmembrane region" description="Helical" evidence="1">
    <location>
        <begin position="91"/>
        <end position="112"/>
    </location>
</feature>
<accession>A0ABY4ND01</accession>
<evidence type="ECO:0000256" key="1">
    <source>
        <dbReference type="SAM" id="Phobius"/>
    </source>
</evidence>
<evidence type="ECO:0000313" key="2">
    <source>
        <dbReference type="EMBL" id="UQN31781.1"/>
    </source>
</evidence>
<gene>
    <name evidence="2" type="ORF">M4486_19520</name>
</gene>
<geneLocation type="plasmid" evidence="2 3">
    <name>pCBA3104-01</name>
</geneLocation>
<proteinExistence type="predicted"/>
<keyword evidence="1" id="KW-0472">Membrane</keyword>
<dbReference type="RefSeq" id="WP_249481205.1">
    <property type="nucleotide sequence ID" value="NZ_CP097219.1"/>
</dbReference>